<dbReference type="AlphaFoldDB" id="A0A9D5P307"/>
<dbReference type="PANTHER" id="PTHR18964:SF149">
    <property type="entry name" value="BIFUNCTIONAL UDP-N-ACETYLGLUCOSAMINE 2-EPIMERASE_N-ACETYLMANNOSAMINE KINASE"/>
    <property type="match status" value="1"/>
</dbReference>
<evidence type="ECO:0000313" key="2">
    <source>
        <dbReference type="EMBL" id="MBE6271552.1"/>
    </source>
</evidence>
<dbReference type="Proteomes" id="UP000806522">
    <property type="component" value="Unassembled WGS sequence"/>
</dbReference>
<accession>A0A9D5P307</accession>
<comment type="caution">
    <text evidence="2">The sequence shown here is derived from an EMBL/GenBank/DDBJ whole genome shotgun (WGS) entry which is preliminary data.</text>
</comment>
<dbReference type="PANTHER" id="PTHR18964">
    <property type="entry name" value="ROK (REPRESSOR, ORF, KINASE) FAMILY"/>
    <property type="match status" value="1"/>
</dbReference>
<proteinExistence type="inferred from homology"/>
<reference evidence="2" key="1">
    <citation type="submission" date="2019-04" db="EMBL/GenBank/DDBJ databases">
        <title>Evolution of Biomass-Degrading Anaerobic Consortia Revealed by Metagenomics.</title>
        <authorList>
            <person name="Peng X."/>
        </authorList>
    </citation>
    <scope>NUCLEOTIDE SEQUENCE</scope>
    <source>
        <strain evidence="2">SIG140</strain>
    </source>
</reference>
<protein>
    <submittedName>
        <fullName evidence="2">ROK family protein</fullName>
    </submittedName>
</protein>
<sequence>MERTSIKKRVIGVDIGNLKTTYAIVDVRGNVIAHSSFPTTDYPDINRFVEKLTESIIIMAESNGGFETIRSVGVSCPSASAFSGCIENAANLPWKGIVPLGAMLRDRLGLAVAVGNDAHNTALGEKMYGGAHGMKNFIVLNLGVGLGSCFFSDGHEHHGADGYAGEIGHTCIEDNGRPCACGLKGCLEAYVASAGIVKTAHELMAESDTPSKMRDIEPLEAPDISRLCEEGDQLAIEVYRRTGYIFGRGLATYAAIVNPEAIIITGGVSRAGHWLLDPTRESFESHIIRNMRGKVRIIQSDLDDAERDVLGASALAWEVPEYSLFK</sequence>
<dbReference type="EMBL" id="SUYC01000013">
    <property type="protein sequence ID" value="MBE6271552.1"/>
    <property type="molecule type" value="Genomic_DNA"/>
</dbReference>
<evidence type="ECO:0000313" key="3">
    <source>
        <dbReference type="Proteomes" id="UP000806522"/>
    </source>
</evidence>
<dbReference type="InterPro" id="IPR043129">
    <property type="entry name" value="ATPase_NBD"/>
</dbReference>
<dbReference type="Gene3D" id="3.30.420.40">
    <property type="match status" value="2"/>
</dbReference>
<dbReference type="InterPro" id="IPR000600">
    <property type="entry name" value="ROK"/>
</dbReference>
<organism evidence="2 3">
    <name type="scientific">Xylanibacter ruminicola</name>
    <name type="common">Prevotella ruminicola</name>
    <dbReference type="NCBI Taxonomy" id="839"/>
    <lineage>
        <taxon>Bacteria</taxon>
        <taxon>Pseudomonadati</taxon>
        <taxon>Bacteroidota</taxon>
        <taxon>Bacteroidia</taxon>
        <taxon>Bacteroidales</taxon>
        <taxon>Prevotellaceae</taxon>
        <taxon>Xylanibacter</taxon>
    </lineage>
</organism>
<evidence type="ECO:0000256" key="1">
    <source>
        <dbReference type="ARBA" id="ARBA00006479"/>
    </source>
</evidence>
<name>A0A9D5P307_XYLRU</name>
<gene>
    <name evidence="2" type="ORF">E7101_11480</name>
</gene>
<dbReference type="SUPFAM" id="SSF53067">
    <property type="entry name" value="Actin-like ATPase domain"/>
    <property type="match status" value="1"/>
</dbReference>
<comment type="similarity">
    <text evidence="1">Belongs to the ROK (NagC/XylR) family.</text>
</comment>
<dbReference type="Pfam" id="PF00480">
    <property type="entry name" value="ROK"/>
    <property type="match status" value="1"/>
</dbReference>